<feature type="signal peptide" evidence="2">
    <location>
        <begin position="1"/>
        <end position="31"/>
    </location>
</feature>
<evidence type="ECO:0000256" key="1">
    <source>
        <dbReference type="ARBA" id="ARBA00004196"/>
    </source>
</evidence>
<dbReference type="PANTHER" id="PTHR48059">
    <property type="entry name" value="POLYGALACTURONASE INHIBITOR 1"/>
    <property type="match status" value="1"/>
</dbReference>
<evidence type="ECO:0000313" key="3">
    <source>
        <dbReference type="EnsemblPlants" id="ORUFI09G15990.1"/>
    </source>
</evidence>
<dbReference type="Gramene" id="ORUFI09G15990.1">
    <property type="protein sequence ID" value="ORUFI09G15990.1"/>
    <property type="gene ID" value="ORUFI09G15990"/>
</dbReference>
<feature type="chain" id="PRO_5002371945" description="Leucine-rich repeat-containing N-terminal plant-type domain-containing protein" evidence="2">
    <location>
        <begin position="32"/>
        <end position="260"/>
    </location>
</feature>
<keyword evidence="4" id="KW-1185">Reference proteome</keyword>
<dbReference type="Gene3D" id="3.80.10.10">
    <property type="entry name" value="Ribonuclease Inhibitor"/>
    <property type="match status" value="1"/>
</dbReference>
<dbReference type="InterPro" id="IPR032675">
    <property type="entry name" value="LRR_dom_sf"/>
</dbReference>
<dbReference type="OMA" id="NCCAWDP"/>
<organism evidence="3 4">
    <name type="scientific">Oryza rufipogon</name>
    <name type="common">Brownbeard rice</name>
    <name type="synonym">Asian wild rice</name>
    <dbReference type="NCBI Taxonomy" id="4529"/>
    <lineage>
        <taxon>Eukaryota</taxon>
        <taxon>Viridiplantae</taxon>
        <taxon>Streptophyta</taxon>
        <taxon>Embryophyta</taxon>
        <taxon>Tracheophyta</taxon>
        <taxon>Spermatophyta</taxon>
        <taxon>Magnoliopsida</taxon>
        <taxon>Liliopsida</taxon>
        <taxon>Poales</taxon>
        <taxon>Poaceae</taxon>
        <taxon>BOP clade</taxon>
        <taxon>Oryzoideae</taxon>
        <taxon>Oryzeae</taxon>
        <taxon>Oryzinae</taxon>
        <taxon>Oryza</taxon>
    </lineage>
</organism>
<dbReference type="HOGENOM" id="CLU_000288_18_22_1"/>
<name>A0A0E0QT42_ORYRU</name>
<dbReference type="Pfam" id="PF13516">
    <property type="entry name" value="LRR_6"/>
    <property type="match status" value="1"/>
</dbReference>
<dbReference type="InterPro" id="IPR051848">
    <property type="entry name" value="PGIP"/>
</dbReference>
<comment type="subcellular location">
    <subcellularLocation>
        <location evidence="1">Cell envelope</location>
    </subcellularLocation>
</comment>
<sequence>MANATVVASSWIPLLCLVVVVLSACTAVSSAVECNGDDRAALLRVKAQLGDPDLDITGTSISGPVPASYLAGATNLRTLVIADSRLAGPIPPSLAGDHPNLRYLDLSGNFLTGAIPPGLVHGSFRFLILSHNQLTGEIPRCYGDVDTVDLSHNRLTGDASFLFAAGRPIGKVEWNELAFDMTGVRFPHHLRYLDLSHNRITGKVAKSLMDVRLEHLNVSDNELCGEIPAGRFMAAHGADCYARNRCLCGAPLPPCCDGGL</sequence>
<reference evidence="3" key="2">
    <citation type="submission" date="2015-06" db="UniProtKB">
        <authorList>
            <consortium name="EnsemblPlants"/>
        </authorList>
    </citation>
    <scope>IDENTIFICATION</scope>
</reference>
<dbReference type="InterPro" id="IPR001611">
    <property type="entry name" value="Leu-rich_rpt"/>
</dbReference>
<protein>
    <recommendedName>
        <fullName evidence="5">Leucine-rich repeat-containing N-terminal plant-type domain-containing protein</fullName>
    </recommendedName>
</protein>
<accession>A0A0E0QT42</accession>
<evidence type="ECO:0000313" key="4">
    <source>
        <dbReference type="Proteomes" id="UP000008022"/>
    </source>
</evidence>
<dbReference type="SUPFAM" id="SSF52058">
    <property type="entry name" value="L domain-like"/>
    <property type="match status" value="1"/>
</dbReference>
<dbReference type="EnsemblPlants" id="ORUFI09G15990.1">
    <property type="protein sequence ID" value="ORUFI09G15990.1"/>
    <property type="gene ID" value="ORUFI09G15990"/>
</dbReference>
<evidence type="ECO:0008006" key="5">
    <source>
        <dbReference type="Google" id="ProtNLM"/>
    </source>
</evidence>
<keyword evidence="2" id="KW-0732">Signal</keyword>
<evidence type="ECO:0000256" key="2">
    <source>
        <dbReference type="SAM" id="SignalP"/>
    </source>
</evidence>
<dbReference type="STRING" id="4529.A0A0E0QT42"/>
<dbReference type="Proteomes" id="UP000008022">
    <property type="component" value="Unassembled WGS sequence"/>
</dbReference>
<dbReference type="Pfam" id="PF00560">
    <property type="entry name" value="LRR_1"/>
    <property type="match status" value="3"/>
</dbReference>
<reference evidence="4" key="1">
    <citation type="submission" date="2013-06" db="EMBL/GenBank/DDBJ databases">
        <authorList>
            <person name="Zhao Q."/>
        </authorList>
    </citation>
    <scope>NUCLEOTIDE SEQUENCE</scope>
    <source>
        <strain evidence="4">cv. W1943</strain>
    </source>
</reference>
<dbReference type="AlphaFoldDB" id="A0A0E0QT42"/>
<dbReference type="PANTHER" id="PTHR48059:SF23">
    <property type="entry name" value="LEUCINE-RICH REPEAT-CONTAINING N-TERMINAL PLANT-TYPE DOMAIN-CONTAINING PROTEIN"/>
    <property type="match status" value="1"/>
</dbReference>
<dbReference type="eggNOG" id="ENOG502S4YE">
    <property type="taxonomic scope" value="Eukaryota"/>
</dbReference>
<proteinExistence type="predicted"/>